<organism evidence="2 3">
    <name type="scientific">Symbiodinium natans</name>
    <dbReference type="NCBI Taxonomy" id="878477"/>
    <lineage>
        <taxon>Eukaryota</taxon>
        <taxon>Sar</taxon>
        <taxon>Alveolata</taxon>
        <taxon>Dinophyceae</taxon>
        <taxon>Suessiales</taxon>
        <taxon>Symbiodiniaceae</taxon>
        <taxon>Symbiodinium</taxon>
    </lineage>
</organism>
<proteinExistence type="predicted"/>
<dbReference type="EMBL" id="CAJNDS010002218">
    <property type="protein sequence ID" value="CAE7378911.1"/>
    <property type="molecule type" value="Genomic_DNA"/>
</dbReference>
<reference evidence="2" key="1">
    <citation type="submission" date="2021-02" db="EMBL/GenBank/DDBJ databases">
        <authorList>
            <person name="Dougan E. K."/>
            <person name="Rhodes N."/>
            <person name="Thang M."/>
            <person name="Chan C."/>
        </authorList>
    </citation>
    <scope>NUCLEOTIDE SEQUENCE</scope>
</reference>
<dbReference type="Proteomes" id="UP000604046">
    <property type="component" value="Unassembled WGS sequence"/>
</dbReference>
<protein>
    <submittedName>
        <fullName evidence="2">Uncharacterized protein</fullName>
    </submittedName>
</protein>
<evidence type="ECO:0000256" key="1">
    <source>
        <dbReference type="SAM" id="MobiDB-lite"/>
    </source>
</evidence>
<keyword evidence="3" id="KW-1185">Reference proteome</keyword>
<accession>A0A812QIL4</accession>
<dbReference type="AlphaFoldDB" id="A0A812QIL4"/>
<evidence type="ECO:0000313" key="2">
    <source>
        <dbReference type="EMBL" id="CAE7378911.1"/>
    </source>
</evidence>
<feature type="region of interest" description="Disordered" evidence="1">
    <location>
        <begin position="1"/>
        <end position="33"/>
    </location>
</feature>
<gene>
    <name evidence="2" type="ORF">SNAT2548_LOCUS20690</name>
</gene>
<feature type="compositionally biased region" description="Polar residues" evidence="1">
    <location>
        <begin position="11"/>
        <end position="22"/>
    </location>
</feature>
<evidence type="ECO:0000313" key="3">
    <source>
        <dbReference type="Proteomes" id="UP000604046"/>
    </source>
</evidence>
<comment type="caution">
    <text evidence="2">The sequence shown here is derived from an EMBL/GenBank/DDBJ whole genome shotgun (WGS) entry which is preliminary data.</text>
</comment>
<name>A0A812QIL4_9DINO</name>
<sequence>MRQLPKRNGSGEHSSTRTSNPPSGHLELQPDVPVKLQQNKRVLVAMERSPSELTVMSALSDGVQNQENLARSELWIAPSPIQFARAPIFREPATSDPRCASSLPMCQASSTARKFKTEMGEHSQLSAQLIIVVVHGSQTTATL</sequence>